<reference evidence="1" key="1">
    <citation type="journal article" date="2015" name="Nature">
        <title>Complex archaea that bridge the gap between prokaryotes and eukaryotes.</title>
        <authorList>
            <person name="Spang A."/>
            <person name="Saw J.H."/>
            <person name="Jorgensen S.L."/>
            <person name="Zaremba-Niedzwiedzka K."/>
            <person name="Martijn J."/>
            <person name="Lind A.E."/>
            <person name="van Eijk R."/>
            <person name="Schleper C."/>
            <person name="Guy L."/>
            <person name="Ettema T.J."/>
        </authorList>
    </citation>
    <scope>NUCLEOTIDE SEQUENCE</scope>
</reference>
<sequence length="56" mass="5767">MAGFEWAGSLTNSAPIKMVLPVGETMYVGQMAQWDFGNGLVGTACGVQIADVASST</sequence>
<name>A0A0F9J320_9ZZZZ</name>
<evidence type="ECO:0000313" key="1">
    <source>
        <dbReference type="EMBL" id="KKL93567.1"/>
    </source>
</evidence>
<accession>A0A0F9J320</accession>
<comment type="caution">
    <text evidence="1">The sequence shown here is derived from an EMBL/GenBank/DDBJ whole genome shotgun (WGS) entry which is preliminary data.</text>
</comment>
<protein>
    <submittedName>
        <fullName evidence="1">Uncharacterized protein</fullName>
    </submittedName>
</protein>
<gene>
    <name evidence="1" type="ORF">LCGC14_1873350</name>
</gene>
<feature type="non-terminal residue" evidence="1">
    <location>
        <position position="56"/>
    </location>
</feature>
<dbReference type="AlphaFoldDB" id="A0A0F9J320"/>
<dbReference type="EMBL" id="LAZR01019150">
    <property type="protein sequence ID" value="KKL93567.1"/>
    <property type="molecule type" value="Genomic_DNA"/>
</dbReference>
<proteinExistence type="predicted"/>
<organism evidence="1">
    <name type="scientific">marine sediment metagenome</name>
    <dbReference type="NCBI Taxonomy" id="412755"/>
    <lineage>
        <taxon>unclassified sequences</taxon>
        <taxon>metagenomes</taxon>
        <taxon>ecological metagenomes</taxon>
    </lineage>
</organism>